<name>A0A1H1P8D6_9MICO</name>
<dbReference type="STRING" id="412690.SAMN04489834_0811"/>
<sequence>MSSVDHVLLTRFNLPSGGVEATIRASEHWLSNRWMLFERYCAPSVSSQSEKNFSWIIYFDPESPRWLVDKVTEISRNGLFTPIYRASVSREQLLGDIRGVAQGTGQRLVTSNLDNDDALARDFVARIQAVPLPEERTAVFITHGLIASPAGLYLRIDRDNAFCTVIESWDDPTTCWSDWHMMLRRSMPAIELEGAPGWLQVVHGENVSNRVRGRLVSPDQWRSRFADDLAGVRVPGRAQIARDRVLLAPARAVSESARGSVKWLALSVLGKDGMDRLKSAIAARTRPHPPR</sequence>
<reference evidence="2" key="1">
    <citation type="submission" date="2016-10" db="EMBL/GenBank/DDBJ databases">
        <authorList>
            <person name="Varghese N."/>
            <person name="Submissions S."/>
        </authorList>
    </citation>
    <scope>NUCLEOTIDE SEQUENCE [LARGE SCALE GENOMIC DNA]</scope>
    <source>
        <strain evidence="2">DSM 21772</strain>
    </source>
</reference>
<evidence type="ECO:0000313" key="1">
    <source>
        <dbReference type="EMBL" id="SDS07511.1"/>
    </source>
</evidence>
<accession>A0A1H1P8D6</accession>
<evidence type="ECO:0000313" key="2">
    <source>
        <dbReference type="Proteomes" id="UP000181956"/>
    </source>
</evidence>
<dbReference type="Pfam" id="PF11316">
    <property type="entry name" value="Rhamno_transf"/>
    <property type="match status" value="1"/>
</dbReference>
<dbReference type="EMBL" id="LT629742">
    <property type="protein sequence ID" value="SDS07511.1"/>
    <property type="molecule type" value="Genomic_DNA"/>
</dbReference>
<keyword evidence="1" id="KW-0808">Transferase</keyword>
<dbReference type="InterPro" id="IPR021466">
    <property type="entry name" value="Put_rhamnosyl_transferase"/>
</dbReference>
<dbReference type="Proteomes" id="UP000181956">
    <property type="component" value="Chromosome I"/>
</dbReference>
<dbReference type="GO" id="GO:0016740">
    <property type="term" value="F:transferase activity"/>
    <property type="evidence" value="ECO:0007669"/>
    <property type="project" value="UniProtKB-KW"/>
</dbReference>
<gene>
    <name evidence="1" type="ORF">SAMN04489834_0811</name>
</gene>
<dbReference type="AlphaFoldDB" id="A0A1H1P8D6"/>
<dbReference type="OrthoDB" id="9771846at2"/>
<proteinExistence type="predicted"/>
<organism evidence="1 2">
    <name type="scientific">Microterricola viridarii</name>
    <dbReference type="NCBI Taxonomy" id="412690"/>
    <lineage>
        <taxon>Bacteria</taxon>
        <taxon>Bacillati</taxon>
        <taxon>Actinomycetota</taxon>
        <taxon>Actinomycetes</taxon>
        <taxon>Micrococcales</taxon>
        <taxon>Microbacteriaceae</taxon>
        <taxon>Microterricola</taxon>
    </lineage>
</organism>
<protein>
    <submittedName>
        <fullName evidence="1">Putative rhamnosyl transferase</fullName>
    </submittedName>
</protein>
<keyword evidence="2" id="KW-1185">Reference proteome</keyword>
<dbReference type="RefSeq" id="WP_083362914.1">
    <property type="nucleotide sequence ID" value="NZ_LT629742.1"/>
</dbReference>